<gene>
    <name evidence="2" type="ORF">DDE23_08720</name>
</gene>
<proteinExistence type="predicted"/>
<keyword evidence="1" id="KW-0812">Transmembrane</keyword>
<dbReference type="AlphaFoldDB" id="A0A2T7UUD6"/>
<evidence type="ECO:0000313" key="3">
    <source>
        <dbReference type="Proteomes" id="UP000244810"/>
    </source>
</evidence>
<dbReference type="Proteomes" id="UP000244810">
    <property type="component" value="Unassembled WGS sequence"/>
</dbReference>
<dbReference type="OrthoDB" id="7704812at2"/>
<dbReference type="EMBL" id="QDDR01000003">
    <property type="protein sequence ID" value="PVE48201.1"/>
    <property type="molecule type" value="Genomic_DNA"/>
</dbReference>
<evidence type="ECO:0000313" key="2">
    <source>
        <dbReference type="EMBL" id="PVE48201.1"/>
    </source>
</evidence>
<dbReference type="RefSeq" id="WP_107751574.1">
    <property type="nucleotide sequence ID" value="NZ_QBKF01000004.1"/>
</dbReference>
<feature type="transmembrane region" description="Helical" evidence="1">
    <location>
        <begin position="192"/>
        <end position="215"/>
    </location>
</feature>
<accession>A0A2T7UUD6</accession>
<feature type="transmembrane region" description="Helical" evidence="1">
    <location>
        <begin position="235"/>
        <end position="255"/>
    </location>
</feature>
<keyword evidence="3" id="KW-1185">Reference proteome</keyword>
<keyword evidence="1" id="KW-1133">Transmembrane helix</keyword>
<keyword evidence="1" id="KW-0472">Membrane</keyword>
<reference evidence="2 3" key="1">
    <citation type="journal article" date="2011" name="Syst. Appl. Microbiol.">
        <title>Defluviimonas denitrificans gen. nov., sp. nov., and Pararhodobacter aggregans gen. nov., sp. nov., non-phototrophic Rhodobacteraceae from the biofilter of a marine aquaculture.</title>
        <authorList>
            <person name="Foesel B.U."/>
            <person name="Drake H.L."/>
            <person name="Schramm A."/>
        </authorList>
    </citation>
    <scope>NUCLEOTIDE SEQUENCE [LARGE SCALE GENOMIC DNA]</scope>
    <source>
        <strain evidence="2 3">D1-19</strain>
    </source>
</reference>
<comment type="caution">
    <text evidence="2">The sequence shown here is derived from an EMBL/GenBank/DDBJ whole genome shotgun (WGS) entry which is preliminary data.</text>
</comment>
<feature type="transmembrane region" description="Helical" evidence="1">
    <location>
        <begin position="66"/>
        <end position="90"/>
    </location>
</feature>
<feature type="transmembrane region" description="Helical" evidence="1">
    <location>
        <begin position="111"/>
        <end position="144"/>
    </location>
</feature>
<sequence length="263" mass="28532">MLGFRLFLHAMRMILSNFPAAIRISLPALPCAAVFALMQQRAIQIGGLVPDRAGRWKFDLDAMGGGFASAYVAAFLVFGIVMLWVAVGWHRYILCEEGPSAFGPPWAGKAIWRYFVASFVFAIYMILWAIVFVILAAILAYILSDILPPNLLALFITAFIGVPLAIISYRASPVLPSAALGERMRVRDSIRATAGANGSFVVLSVISILASMALAMPAPILAQMSTPLGLVWEIATTWITALAAVSILTTIYGHFIEKRDLNV</sequence>
<name>A0A2T7UUD6_9RHOB</name>
<protein>
    <recommendedName>
        <fullName evidence="4">Glycerophosphoryl diester phosphodiesterase membrane domain-containing protein</fullName>
    </recommendedName>
</protein>
<feature type="transmembrane region" description="Helical" evidence="1">
    <location>
        <begin position="150"/>
        <end position="171"/>
    </location>
</feature>
<evidence type="ECO:0000256" key="1">
    <source>
        <dbReference type="SAM" id="Phobius"/>
    </source>
</evidence>
<evidence type="ECO:0008006" key="4">
    <source>
        <dbReference type="Google" id="ProtNLM"/>
    </source>
</evidence>
<organism evidence="2 3">
    <name type="scientific">Pararhodobacter aggregans</name>
    <dbReference type="NCBI Taxonomy" id="404875"/>
    <lineage>
        <taxon>Bacteria</taxon>
        <taxon>Pseudomonadati</taxon>
        <taxon>Pseudomonadota</taxon>
        <taxon>Alphaproteobacteria</taxon>
        <taxon>Rhodobacterales</taxon>
        <taxon>Paracoccaceae</taxon>
        <taxon>Pararhodobacter</taxon>
    </lineage>
</organism>